<name>A0A8T2MMU1_ASTMX</name>
<keyword evidence="1" id="KW-0812">Transmembrane</keyword>
<organism evidence="2 3">
    <name type="scientific">Astyanax mexicanus</name>
    <name type="common">Blind cave fish</name>
    <name type="synonym">Astyanax fasciatus mexicanus</name>
    <dbReference type="NCBI Taxonomy" id="7994"/>
    <lineage>
        <taxon>Eukaryota</taxon>
        <taxon>Metazoa</taxon>
        <taxon>Chordata</taxon>
        <taxon>Craniata</taxon>
        <taxon>Vertebrata</taxon>
        <taxon>Euteleostomi</taxon>
        <taxon>Actinopterygii</taxon>
        <taxon>Neopterygii</taxon>
        <taxon>Teleostei</taxon>
        <taxon>Ostariophysi</taxon>
        <taxon>Characiformes</taxon>
        <taxon>Characoidei</taxon>
        <taxon>Acestrorhamphidae</taxon>
        <taxon>Acestrorhamphinae</taxon>
        <taxon>Astyanax</taxon>
    </lineage>
</organism>
<keyword evidence="1" id="KW-0472">Membrane</keyword>
<reference evidence="2 3" key="1">
    <citation type="submission" date="2021-07" db="EMBL/GenBank/DDBJ databases">
        <authorList>
            <person name="Imarazene B."/>
            <person name="Zahm M."/>
            <person name="Klopp C."/>
            <person name="Cabau C."/>
            <person name="Beille S."/>
            <person name="Jouanno E."/>
            <person name="Castinel A."/>
            <person name="Lluch J."/>
            <person name="Gil L."/>
            <person name="Kuchtly C."/>
            <person name="Lopez Roques C."/>
            <person name="Donnadieu C."/>
            <person name="Parrinello H."/>
            <person name="Journot L."/>
            <person name="Du K."/>
            <person name="Schartl M."/>
            <person name="Retaux S."/>
            <person name="Guiguen Y."/>
        </authorList>
    </citation>
    <scope>NUCLEOTIDE SEQUENCE [LARGE SCALE GENOMIC DNA]</scope>
    <source>
        <strain evidence="2">Pach_M1</strain>
        <tissue evidence="2">Testis</tissue>
    </source>
</reference>
<evidence type="ECO:0000313" key="2">
    <source>
        <dbReference type="EMBL" id="KAG9283082.1"/>
    </source>
</evidence>
<dbReference type="PANTHER" id="PTHR34488">
    <property type="entry name" value="SI:CH211-245H14.1-RELATED"/>
    <property type="match status" value="1"/>
</dbReference>
<dbReference type="Proteomes" id="UP000752171">
    <property type="component" value="Unassembled WGS sequence"/>
</dbReference>
<keyword evidence="1" id="KW-1133">Transmembrane helix</keyword>
<feature type="transmembrane region" description="Helical" evidence="1">
    <location>
        <begin position="167"/>
        <end position="184"/>
    </location>
</feature>
<sequence>MALKRLSDFLIRKLFRLRYTIWPETFVYFEKSSTVREVRAEIIKSLKDRVRIKESEDEEECDVRMYFCPIVSRAGTDISAVLSRVRADKPAIVIVLQHTFDEQAVVPSCREYEREKRVFVTFLFSEDKGLLVCQKNTEDFLKATHFLNRWAPKRINKQEKDRFRRRILMAITCGCILWGLYRYYVLLPKVLECV</sequence>
<comment type="caution">
    <text evidence="2">The sequence shown here is derived from an EMBL/GenBank/DDBJ whole genome shotgun (WGS) entry which is preliminary data.</text>
</comment>
<protein>
    <submittedName>
        <fullName evidence="2">Uncharacterized protein</fullName>
    </submittedName>
</protein>
<proteinExistence type="predicted"/>
<evidence type="ECO:0000256" key="1">
    <source>
        <dbReference type="SAM" id="Phobius"/>
    </source>
</evidence>
<accession>A0A8T2MMU1</accession>
<dbReference type="PANTHER" id="PTHR34488:SF1">
    <property type="entry name" value="SI:CH211-245H14.1-RELATED"/>
    <property type="match status" value="1"/>
</dbReference>
<evidence type="ECO:0000313" key="3">
    <source>
        <dbReference type="Proteomes" id="UP000752171"/>
    </source>
</evidence>
<gene>
    <name evidence="2" type="ORF">AMEX_G1812</name>
</gene>
<dbReference type="EMBL" id="JAICCE010000001">
    <property type="protein sequence ID" value="KAG9283082.1"/>
    <property type="molecule type" value="Genomic_DNA"/>
</dbReference>
<dbReference type="AlphaFoldDB" id="A0A8T2MMU1"/>